<evidence type="ECO:0000313" key="1">
    <source>
        <dbReference type="EMBL" id="ABV73482.1"/>
    </source>
</evidence>
<gene>
    <name evidence="1" type="ordered locus">A1E_02690</name>
</gene>
<protein>
    <submittedName>
        <fullName evidence="1">Uncharacterized protein</fullName>
    </submittedName>
</protein>
<dbReference type="HOGENOM" id="CLU_3172640_0_0_5"/>
<accession>A8EYP9</accession>
<dbReference type="Proteomes" id="UP000007056">
    <property type="component" value="Chromosome"/>
</dbReference>
<dbReference type="EMBL" id="CP000409">
    <property type="protein sequence ID" value="ABV73482.1"/>
    <property type="molecule type" value="Genomic_DNA"/>
</dbReference>
<proteinExistence type="predicted"/>
<organism evidence="1 2">
    <name type="scientific">Rickettsia canadensis (strain McKiel)</name>
    <dbReference type="NCBI Taxonomy" id="293613"/>
    <lineage>
        <taxon>Bacteria</taxon>
        <taxon>Pseudomonadati</taxon>
        <taxon>Pseudomonadota</taxon>
        <taxon>Alphaproteobacteria</taxon>
        <taxon>Rickettsiales</taxon>
        <taxon>Rickettsiaceae</taxon>
        <taxon>Rickettsieae</taxon>
        <taxon>Rickettsia</taxon>
        <taxon>belli group</taxon>
    </lineage>
</organism>
<name>A8EYP9_RICCK</name>
<dbReference type="KEGG" id="rcm:A1E_02690"/>
<sequence>MPEDYLAAIGKEKQVMQYYKPKLRNRQSYKSKINKCSEMKINQEIRV</sequence>
<reference evidence="2" key="1">
    <citation type="submission" date="2007-09" db="EMBL/GenBank/DDBJ databases">
        <title>Complete genome sequence of Rickettsia canadensis.</title>
        <authorList>
            <person name="Madan A."/>
            <person name="Fahey J."/>
            <person name="Helton E."/>
            <person name="Ketteman M."/>
            <person name="Madan A."/>
            <person name="Rodrigues S."/>
            <person name="Sanchez A."/>
            <person name="Whiting M."/>
            <person name="Dasch G."/>
            <person name="Eremeeva M."/>
        </authorList>
    </citation>
    <scope>NUCLEOTIDE SEQUENCE [LARGE SCALE GENOMIC DNA]</scope>
    <source>
        <strain evidence="2">McKiel</strain>
    </source>
</reference>
<dbReference type="AlphaFoldDB" id="A8EYP9"/>
<evidence type="ECO:0000313" key="2">
    <source>
        <dbReference type="Proteomes" id="UP000007056"/>
    </source>
</evidence>